<keyword evidence="5" id="KW-0472">Membrane</keyword>
<keyword evidence="3" id="KW-0677">Repeat</keyword>
<accession>G5B4Q5</accession>
<dbReference type="Proteomes" id="UP000006813">
    <property type="component" value="Unassembled WGS sequence"/>
</dbReference>
<dbReference type="InterPro" id="IPR052465">
    <property type="entry name" value="Mito_NAD+_Carrier"/>
</dbReference>
<evidence type="ECO:0000313" key="9">
    <source>
        <dbReference type="Proteomes" id="UP000006813"/>
    </source>
</evidence>
<keyword evidence="5" id="KW-0812">Transmembrane</keyword>
<dbReference type="GO" id="GO:0051724">
    <property type="term" value="F:NAD transmembrane transporter activity"/>
    <property type="evidence" value="ECO:0007669"/>
    <property type="project" value="TreeGrafter"/>
</dbReference>
<reference evidence="8 9" key="1">
    <citation type="journal article" date="2011" name="Nature">
        <title>Genome sequencing reveals insights into physiology and longevity of the naked mole rat.</title>
        <authorList>
            <person name="Kim E.B."/>
            <person name="Fang X."/>
            <person name="Fushan A.A."/>
            <person name="Huang Z."/>
            <person name="Lobanov A.V."/>
            <person name="Han L."/>
            <person name="Marino S.M."/>
            <person name="Sun X."/>
            <person name="Turanov A.A."/>
            <person name="Yang P."/>
            <person name="Yim S.H."/>
            <person name="Zhao X."/>
            <person name="Kasaikina M.V."/>
            <person name="Stoletzki N."/>
            <person name="Peng C."/>
            <person name="Polak P."/>
            <person name="Xiong Z."/>
            <person name="Kiezun A."/>
            <person name="Zhu Y."/>
            <person name="Chen Y."/>
            <person name="Kryukov G.V."/>
            <person name="Zhang Q."/>
            <person name="Peshkin L."/>
            <person name="Yang L."/>
            <person name="Bronson R.T."/>
            <person name="Buffenstein R."/>
            <person name="Wang B."/>
            <person name="Han C."/>
            <person name="Li Q."/>
            <person name="Chen L."/>
            <person name="Zhao W."/>
            <person name="Sunyaev S.R."/>
            <person name="Park T.J."/>
            <person name="Zhang G."/>
            <person name="Wang J."/>
            <person name="Gladyshev V.N."/>
        </authorList>
    </citation>
    <scope>NUCLEOTIDE SEQUENCE [LARGE SCALE GENOMIC DNA]</scope>
</reference>
<evidence type="ECO:0000256" key="5">
    <source>
        <dbReference type="ARBA" id="ARBA00022989"/>
    </source>
</evidence>
<evidence type="ECO:0000256" key="7">
    <source>
        <dbReference type="SAM" id="MobiDB-lite"/>
    </source>
</evidence>
<comment type="subcellular location">
    <subcellularLocation>
        <location evidence="1">Mitochondrion inner membrane</location>
        <topology evidence="1">Multi-pass membrane protein</topology>
    </subcellularLocation>
</comment>
<dbReference type="GO" id="GO:0005743">
    <property type="term" value="C:mitochondrial inner membrane"/>
    <property type="evidence" value="ECO:0007669"/>
    <property type="project" value="UniProtKB-SubCell"/>
</dbReference>
<name>G5B4Q5_HETGA</name>
<keyword evidence="4" id="KW-0999">Mitochondrion inner membrane</keyword>
<feature type="region of interest" description="Disordered" evidence="7">
    <location>
        <begin position="1"/>
        <end position="20"/>
    </location>
</feature>
<dbReference type="GO" id="GO:1990549">
    <property type="term" value="P:mitochondrial NAD transmembrane transport"/>
    <property type="evidence" value="ECO:0007669"/>
    <property type="project" value="TreeGrafter"/>
</dbReference>
<dbReference type="AlphaFoldDB" id="G5B4Q5"/>
<evidence type="ECO:0000256" key="6">
    <source>
        <dbReference type="ARBA" id="ARBA00023128"/>
    </source>
</evidence>
<organism evidence="8 9">
    <name type="scientific">Heterocephalus glaber</name>
    <name type="common">Naked mole rat</name>
    <dbReference type="NCBI Taxonomy" id="10181"/>
    <lineage>
        <taxon>Eukaryota</taxon>
        <taxon>Metazoa</taxon>
        <taxon>Chordata</taxon>
        <taxon>Craniata</taxon>
        <taxon>Vertebrata</taxon>
        <taxon>Euteleostomi</taxon>
        <taxon>Mammalia</taxon>
        <taxon>Eutheria</taxon>
        <taxon>Euarchontoglires</taxon>
        <taxon>Glires</taxon>
        <taxon>Rodentia</taxon>
        <taxon>Hystricomorpha</taxon>
        <taxon>Bathyergidae</taxon>
        <taxon>Heterocephalus</taxon>
    </lineage>
</organism>
<feature type="compositionally biased region" description="Basic and acidic residues" evidence="7">
    <location>
        <begin position="1"/>
        <end position="10"/>
    </location>
</feature>
<keyword evidence="5" id="KW-1133">Transmembrane helix</keyword>
<protein>
    <submittedName>
        <fullName evidence="8">Mitochondrial carrier triple repeat protein 1</fullName>
    </submittedName>
</protein>
<evidence type="ECO:0000256" key="1">
    <source>
        <dbReference type="ARBA" id="ARBA00004448"/>
    </source>
</evidence>
<gene>
    <name evidence="8" type="ORF">GW7_20207</name>
</gene>
<dbReference type="EMBL" id="JH168479">
    <property type="protein sequence ID" value="EHB04266.1"/>
    <property type="molecule type" value="Genomic_DNA"/>
</dbReference>
<sequence length="71" mass="8128">MMDSEAHEKQPPVLTSSKKDISPHITSVGEMKHYFCGCWAAFSSIAITFPVQKVLFRQQLYGIKARMQYFS</sequence>
<proteinExistence type="predicted"/>
<dbReference type="PANTHER" id="PTHR46131:SF2">
    <property type="entry name" value="MITOCHONDRIAL NICOTINAMIDE ADENINE DINUCLEOTIDE TRANSPORTER SLC25A51-RELATED"/>
    <property type="match status" value="1"/>
</dbReference>
<dbReference type="InParanoid" id="G5B4Q5"/>
<keyword evidence="2" id="KW-0813">Transport</keyword>
<evidence type="ECO:0000256" key="4">
    <source>
        <dbReference type="ARBA" id="ARBA00022792"/>
    </source>
</evidence>
<keyword evidence="6" id="KW-0496">Mitochondrion</keyword>
<evidence type="ECO:0000313" key="8">
    <source>
        <dbReference type="EMBL" id="EHB04266.1"/>
    </source>
</evidence>
<dbReference type="PANTHER" id="PTHR46131">
    <property type="entry name" value="SD08549P"/>
    <property type="match status" value="1"/>
</dbReference>
<evidence type="ECO:0000256" key="3">
    <source>
        <dbReference type="ARBA" id="ARBA00022737"/>
    </source>
</evidence>
<evidence type="ECO:0000256" key="2">
    <source>
        <dbReference type="ARBA" id="ARBA00022448"/>
    </source>
</evidence>